<dbReference type="GO" id="GO:0006096">
    <property type="term" value="P:glycolytic process"/>
    <property type="evidence" value="ECO:0007669"/>
    <property type="project" value="UniProtKB-UniPathway"/>
</dbReference>
<dbReference type="GO" id="GO:0004332">
    <property type="term" value="F:fructose-bisphosphate aldolase activity"/>
    <property type="evidence" value="ECO:0007669"/>
    <property type="project" value="UniProtKB-EC"/>
</dbReference>
<feature type="region of interest" description="Disordered" evidence="18">
    <location>
        <begin position="1664"/>
        <end position="1700"/>
    </location>
</feature>
<keyword evidence="8" id="KW-0378">Hydrolase</keyword>
<comment type="catalytic activity">
    <reaction evidence="1 17">
        <text>beta-D-fructose 1,6-bisphosphate = D-glyceraldehyde 3-phosphate + dihydroxyacetone phosphate</text>
        <dbReference type="Rhea" id="RHEA:14729"/>
        <dbReference type="ChEBI" id="CHEBI:32966"/>
        <dbReference type="ChEBI" id="CHEBI:57642"/>
        <dbReference type="ChEBI" id="CHEBI:59776"/>
        <dbReference type="EC" id="4.1.2.13"/>
    </reaction>
</comment>
<dbReference type="PANTHER" id="PTHR18934:SF229">
    <property type="entry name" value="DEXH-BOX ATP-DEPENDENT RNA HELICASE DEXH3"/>
    <property type="match status" value="1"/>
</dbReference>
<feature type="compositionally biased region" description="Low complexity" evidence="18">
    <location>
        <begin position="542"/>
        <end position="551"/>
    </location>
</feature>
<dbReference type="InterPro" id="IPR011709">
    <property type="entry name" value="DEAD-box_helicase_OB_fold"/>
</dbReference>
<dbReference type="FunFam" id="3.20.20.70:FF:000052">
    <property type="entry name" value="Fructose-bisphosphate aldolase"/>
    <property type="match status" value="1"/>
</dbReference>
<comment type="similarity">
    <text evidence="4 17">Belongs to the class I fructose-bisphosphate aldolase family.</text>
</comment>
<dbReference type="SMART" id="SM00487">
    <property type="entry name" value="DEXDc"/>
    <property type="match status" value="1"/>
</dbReference>
<feature type="domain" description="Helicase C-terminal" evidence="20">
    <location>
        <begin position="1063"/>
        <end position="1237"/>
    </location>
</feature>
<evidence type="ECO:0000256" key="10">
    <source>
        <dbReference type="ARBA" id="ARBA00022840"/>
    </source>
</evidence>
<evidence type="ECO:0000256" key="3">
    <source>
        <dbReference type="ARBA" id="ARBA00004714"/>
    </source>
</evidence>
<comment type="catalytic activity">
    <reaction evidence="15">
        <text>ATP + H2O = ADP + phosphate + H(+)</text>
        <dbReference type="Rhea" id="RHEA:13065"/>
        <dbReference type="ChEBI" id="CHEBI:15377"/>
        <dbReference type="ChEBI" id="CHEBI:15378"/>
        <dbReference type="ChEBI" id="CHEBI:30616"/>
        <dbReference type="ChEBI" id="CHEBI:43474"/>
        <dbReference type="ChEBI" id="CHEBI:456216"/>
        <dbReference type="EC" id="3.6.4.13"/>
    </reaction>
</comment>
<dbReference type="SUPFAM" id="SSF54768">
    <property type="entry name" value="dsRNA-binding domain-like"/>
    <property type="match status" value="1"/>
</dbReference>
<feature type="region of interest" description="Disordered" evidence="18">
    <location>
        <begin position="1"/>
        <end position="27"/>
    </location>
</feature>
<dbReference type="InterPro" id="IPR001650">
    <property type="entry name" value="Helicase_C-like"/>
</dbReference>
<dbReference type="GO" id="GO:0009507">
    <property type="term" value="C:chloroplast"/>
    <property type="evidence" value="ECO:0007669"/>
    <property type="project" value="UniProtKB-SubCell"/>
</dbReference>
<comment type="subcellular location">
    <subcellularLocation>
        <location evidence="2">Plastid</location>
        <location evidence="2">Chloroplast</location>
    </subcellularLocation>
</comment>
<evidence type="ECO:0000256" key="8">
    <source>
        <dbReference type="ARBA" id="ARBA00022801"/>
    </source>
</evidence>
<evidence type="ECO:0000256" key="15">
    <source>
        <dbReference type="ARBA" id="ARBA00047984"/>
    </source>
</evidence>
<organism evidence="21">
    <name type="scientific">Oryza sativa subsp. japonica</name>
    <name type="common">Rice</name>
    <dbReference type="NCBI Taxonomy" id="39947"/>
    <lineage>
        <taxon>Eukaryota</taxon>
        <taxon>Viridiplantae</taxon>
        <taxon>Streptophyta</taxon>
        <taxon>Embryophyta</taxon>
        <taxon>Tracheophyta</taxon>
        <taxon>Spermatophyta</taxon>
        <taxon>Magnoliopsida</taxon>
        <taxon>Liliopsida</taxon>
        <taxon>Poales</taxon>
        <taxon>Poaceae</taxon>
        <taxon>BOP clade</taxon>
        <taxon>Oryzoideae</taxon>
        <taxon>Oryzeae</taxon>
        <taxon>Oryzinae</taxon>
        <taxon>Oryza</taxon>
        <taxon>Oryza sativa</taxon>
    </lineage>
</organism>
<feature type="compositionally biased region" description="Basic and acidic residues" evidence="18">
    <location>
        <begin position="1673"/>
        <end position="1682"/>
    </location>
</feature>
<evidence type="ECO:0000256" key="14">
    <source>
        <dbReference type="ARBA" id="ARBA00023270"/>
    </source>
</evidence>
<dbReference type="InterPro" id="IPR014720">
    <property type="entry name" value="dsRBD_dom"/>
</dbReference>
<dbReference type="Pfam" id="PF00271">
    <property type="entry name" value="Helicase_C"/>
    <property type="match status" value="1"/>
</dbReference>
<proteinExistence type="inferred from homology"/>
<protein>
    <recommendedName>
        <fullName evidence="17">Fructose-bisphosphate aldolase</fullName>
        <ecNumber evidence="17">4.1.2.13</ecNumber>
    </recommendedName>
</protein>
<feature type="compositionally biased region" description="Low complexity" evidence="18">
    <location>
        <begin position="423"/>
        <end position="433"/>
    </location>
</feature>
<dbReference type="PROSITE" id="PS51192">
    <property type="entry name" value="HELICASE_ATP_BIND_1"/>
    <property type="match status" value="1"/>
</dbReference>
<keyword evidence="5" id="KW-0150">Chloroplast</keyword>
<evidence type="ECO:0000256" key="13">
    <source>
        <dbReference type="ARBA" id="ARBA00023239"/>
    </source>
</evidence>
<evidence type="ECO:0000256" key="12">
    <source>
        <dbReference type="ARBA" id="ARBA00023152"/>
    </source>
</evidence>
<dbReference type="Proteomes" id="UP000007752">
    <property type="component" value="Chromosome 1"/>
</dbReference>
<dbReference type="PROSITE" id="PS00158">
    <property type="entry name" value="ALDOLASE_CLASS_I"/>
    <property type="match status" value="1"/>
</dbReference>
<dbReference type="SMART" id="SM00358">
    <property type="entry name" value="DSRM"/>
    <property type="match status" value="1"/>
</dbReference>
<feature type="compositionally biased region" description="Pro residues" evidence="18">
    <location>
        <begin position="562"/>
        <end position="587"/>
    </location>
</feature>
<dbReference type="Pfam" id="PF26026">
    <property type="entry name" value="RNA_hel_CTD"/>
    <property type="match status" value="1"/>
</dbReference>
<dbReference type="HOGENOM" id="CLU_001832_1_4_1"/>
<evidence type="ECO:0000256" key="9">
    <source>
        <dbReference type="ARBA" id="ARBA00022806"/>
    </source>
</evidence>
<name>B9EZ83_ORYSJ</name>
<feature type="compositionally biased region" description="Pro residues" evidence="18">
    <location>
        <begin position="408"/>
        <end position="422"/>
    </location>
</feature>
<dbReference type="FunFam" id="3.40.50.300:FF:000480">
    <property type="entry name" value="DExH-box ATP-dependent RNA helicase DExH3"/>
    <property type="match status" value="1"/>
</dbReference>
<dbReference type="GO" id="GO:0005524">
    <property type="term" value="F:ATP binding"/>
    <property type="evidence" value="ECO:0007669"/>
    <property type="project" value="UniProtKB-KW"/>
</dbReference>
<sequence length="1700" mass="188484">MAMLTAKLTSPPAATTWLPGGGRRSAPPRRATVIRAAAVSYADELVSTAKSVASPGRGILAIDESNATCGKRLASIGLDNTEVNRQAYRQLLLTTAGLGEYISGAILFEETLYQSTTDGKKFVDCLKDQNIMPGIKVDKGLVPLPGSNNESWCQGLDGLASRCAEYYKQGARFAKWRTVVSIPCGPSALAVKEAAWGLARYAAIAQDNGLVPIVEPEILLDGDHAIERTLEVAEKVWSEVFFYLAQNNVLFEGILLKPSMVTPGAEHKQKATPEAIAKHTLTMLRRRVPPAVPGIMFLSGGQSEVEATLNLNAMNQEPNPWHVSFSYARALQNSVLKTWQGRPENVEAAQKALLVRAKANSLAQLGRYTGEGESDEAKKGIRHALRPDPPTPRRRLSPESELSALNPPQTPAVQIPPEPSSRPPAAAAAAPEAEGAEALHEISGPAAAAARLVMLLASCLRGRLRLHRRPRPLIMPSPLFLSRNPNPSPPRSATATGTTILSPPSTSASASMSTSGVYVPPMRRLRSVIASTNGSLAPPPSAAAQAQPVRAPEWRADGRSLSPPPSPPRPPRRATPPPPRQPPPQPEPFRQRSAGYARYAYDDFSEDDSDREMDRTSVSSRGGSTLDNIDEWKWKLHMLLRNEDEQEVISRERKDRRDFEQLSQLAERMGLYSRQYSRIVVFSKVPLPNYRSDLDDKRPQREVSIPSGLQREVDALLSDYLARKRTSSGSFPNAAFSRSSSTDSFATDESFLEQQDNQTSTSAVIERIQRRKSLQLRNQQESWQESHDGQSMMEFRRSLPAYKERQTLLEAIAQNQVVVVSGETGCGKTTQLPQYILESEIDAARGATCSIICTQPRRISAIAVSERVAAERGEKIGESVGYKVRLEGMKGRDTRLLFCTTGVLLRRLLVDRNLKGVTHVIVDEIHERGMNEDFLLIVLKDLLPRRPELRLVLMSATLNAELFSSYFGGAPMIHIPGFTYPVRSRFLEDILEITGHRLTPYNQIDDYGQEKSWKMQKQALRKRKSQIASVVEDTVQAADLRDYSARTRDSLSCWNPDSIGFNLIENVLCHICQKERAGAVLVFMTGWDDINALKEQLQANPLLGDPSKVLLLACHGSMASSEQKLIFDRPEPGVRKIVLATNLAETSITINDVVFVVDCGKAKETSYDALNNTPCLLPTWISKASARQRRGRAGRVQPGECYHLYPQCVYEAFADYQLPELLRTPLQSLCLQIKSLRLGSISEFLSRALQSPESLSVENAIEYLKVIGAFDRNEELTILGKHLSMLPVEPKLGKMLIFGAIFNCLDPILTIVSGLSVRDPFLTPFDKKDLAESAKLQFSCRDYSDHLALVRAYEGWREAERDRNGYDYCWKNFLSVQTLKAIDSLRRQFLFLLRDTGLVDENMTACNKWSRDENLVRAVICAGLYPGVSSVVNKEKSISLKTMEDGQVMLYSSSVNGKETKIPFPWLVFNEKVKVNSVFLRDSTAISDSILLLFGGNIKQGGLDGHLKMLGGYLEFFMSRDLASTYLSLKSELDNLIHCKLQNPRMDIQTSEELLSAIRLLVTEDPCNGRFVYGRQEQRSKKAKTMFSAAPMSHGGGGNGGDNAKNQLQTLLTRAGHDNPSYKTKQIKNSLFRSTVEFNGMQFVGQPCANKKLAEKDAAGEALNWLTGGAPSDSRDPQDMDHMSMLQKPPRRKRHHHRRG</sequence>
<evidence type="ECO:0000259" key="19">
    <source>
        <dbReference type="PROSITE" id="PS51192"/>
    </source>
</evidence>
<dbReference type="InterPro" id="IPR027417">
    <property type="entry name" value="P-loop_NTPase"/>
</dbReference>
<dbReference type="Pfam" id="PF21010">
    <property type="entry name" value="HA2_C"/>
    <property type="match status" value="1"/>
</dbReference>
<dbReference type="Pfam" id="PF00270">
    <property type="entry name" value="DEAD"/>
    <property type="match status" value="1"/>
</dbReference>
<keyword evidence="12 17" id="KW-0324">Glycolysis</keyword>
<evidence type="ECO:0000256" key="6">
    <source>
        <dbReference type="ARBA" id="ARBA00022640"/>
    </source>
</evidence>
<dbReference type="Pfam" id="PF00274">
    <property type="entry name" value="Glycolytic"/>
    <property type="match status" value="1"/>
</dbReference>
<evidence type="ECO:0000256" key="17">
    <source>
        <dbReference type="RuleBase" id="RU003994"/>
    </source>
</evidence>
<dbReference type="NCBIfam" id="NF033379">
    <property type="entry name" value="FrucBisAld_I"/>
    <property type="match status" value="1"/>
</dbReference>
<dbReference type="SMART" id="SM00847">
    <property type="entry name" value="HA2"/>
    <property type="match status" value="1"/>
</dbReference>
<dbReference type="UniPathway" id="UPA00109">
    <property type="reaction ID" value="UER00183"/>
</dbReference>
<evidence type="ECO:0000256" key="1">
    <source>
        <dbReference type="ARBA" id="ARBA00000441"/>
    </source>
</evidence>
<dbReference type="CDD" id="cd18791">
    <property type="entry name" value="SF2_C_RHA"/>
    <property type="match status" value="1"/>
</dbReference>
<comment type="similarity">
    <text evidence="16">Belongs to the DExH box helicase family.</text>
</comment>
<dbReference type="SUPFAM" id="SSF51569">
    <property type="entry name" value="Aldolase"/>
    <property type="match status" value="1"/>
</dbReference>
<evidence type="ECO:0000256" key="7">
    <source>
        <dbReference type="ARBA" id="ARBA00022741"/>
    </source>
</evidence>
<dbReference type="Pfam" id="PF00035">
    <property type="entry name" value="dsrm"/>
    <property type="match status" value="1"/>
</dbReference>
<dbReference type="EC" id="4.1.2.13" evidence="17"/>
<keyword evidence="9" id="KW-0347">Helicase</keyword>
<dbReference type="InterPro" id="IPR013785">
    <property type="entry name" value="Aldolase_TIM"/>
</dbReference>
<dbReference type="InterPro" id="IPR059023">
    <property type="entry name" value="RNA_hel_CTD"/>
</dbReference>
<dbReference type="InterPro" id="IPR029768">
    <property type="entry name" value="Aldolase_I_AS"/>
</dbReference>
<dbReference type="PROSITE" id="PS51194">
    <property type="entry name" value="HELICASE_CTER"/>
    <property type="match status" value="1"/>
</dbReference>
<dbReference type="Gene3D" id="3.20.20.70">
    <property type="entry name" value="Aldolase class I"/>
    <property type="match status" value="1"/>
</dbReference>
<dbReference type="InterPro" id="IPR000741">
    <property type="entry name" value="FBA_I"/>
</dbReference>
<feature type="region of interest" description="Disordered" evidence="18">
    <location>
        <begin position="368"/>
        <end position="437"/>
    </location>
</feature>
<dbReference type="GO" id="GO:0003723">
    <property type="term" value="F:RNA binding"/>
    <property type="evidence" value="ECO:0007669"/>
    <property type="project" value="UniProtKB-KW"/>
</dbReference>
<gene>
    <name evidence="21" type="ORF">OsJ_00159</name>
</gene>
<evidence type="ECO:0000256" key="18">
    <source>
        <dbReference type="SAM" id="MobiDB-lite"/>
    </source>
</evidence>
<dbReference type="SUPFAM" id="SSF52540">
    <property type="entry name" value="P-loop containing nucleoside triphosphate hydrolases"/>
    <property type="match status" value="1"/>
</dbReference>
<keyword evidence="14" id="KW-0704">Schiff base</keyword>
<dbReference type="InterPro" id="IPR048333">
    <property type="entry name" value="HA2_WH"/>
</dbReference>
<dbReference type="FunFam" id="3.40.50.300:FF:000526">
    <property type="entry name" value="DExH-box ATP-dependent RNA helicase DExH3"/>
    <property type="match status" value="1"/>
</dbReference>
<dbReference type="InterPro" id="IPR011545">
    <property type="entry name" value="DEAD/DEAH_box_helicase_dom"/>
</dbReference>
<comment type="pathway">
    <text evidence="3">Carbohydrate degradation; glycolysis; D-glyceraldehyde 3-phosphate and glycerone phosphate from D-glucose: step 4/4.</text>
</comment>
<evidence type="ECO:0000256" key="11">
    <source>
        <dbReference type="ARBA" id="ARBA00022884"/>
    </source>
</evidence>
<feature type="compositionally biased region" description="Low complexity" evidence="18">
    <location>
        <begin position="502"/>
        <end position="515"/>
    </location>
</feature>
<keyword evidence="7" id="KW-0547">Nucleotide-binding</keyword>
<dbReference type="CDD" id="cd00948">
    <property type="entry name" value="FBP_aldolase_I_a"/>
    <property type="match status" value="1"/>
</dbReference>
<dbReference type="GO" id="GO:0016887">
    <property type="term" value="F:ATP hydrolysis activity"/>
    <property type="evidence" value="ECO:0007669"/>
    <property type="project" value="RHEA"/>
</dbReference>
<feature type="compositionally biased region" description="Basic residues" evidence="18">
    <location>
        <begin position="1689"/>
        <end position="1700"/>
    </location>
</feature>
<feature type="domain" description="Helicase ATP-binding" evidence="19">
    <location>
        <begin position="809"/>
        <end position="976"/>
    </location>
</feature>
<dbReference type="CDD" id="cd17917">
    <property type="entry name" value="DEXHc_RHA-like"/>
    <property type="match status" value="1"/>
</dbReference>
<reference evidence="21" key="1">
    <citation type="journal article" date="2005" name="PLoS Biol.">
        <title>The genomes of Oryza sativa: a history of duplications.</title>
        <authorList>
            <person name="Yu J."/>
            <person name="Wang J."/>
            <person name="Lin W."/>
            <person name="Li S."/>
            <person name="Li H."/>
            <person name="Zhou J."/>
            <person name="Ni P."/>
            <person name="Dong W."/>
            <person name="Hu S."/>
            <person name="Zeng C."/>
            <person name="Zhang J."/>
            <person name="Zhang Y."/>
            <person name="Li R."/>
            <person name="Xu Z."/>
            <person name="Li S."/>
            <person name="Li X."/>
            <person name="Zheng H."/>
            <person name="Cong L."/>
            <person name="Lin L."/>
            <person name="Yin J."/>
            <person name="Geng J."/>
            <person name="Li G."/>
            <person name="Shi J."/>
            <person name="Liu J."/>
            <person name="Lv H."/>
            <person name="Li J."/>
            <person name="Wang J."/>
            <person name="Deng Y."/>
            <person name="Ran L."/>
            <person name="Shi X."/>
            <person name="Wang X."/>
            <person name="Wu Q."/>
            <person name="Li C."/>
            <person name="Ren X."/>
            <person name="Wang J."/>
            <person name="Wang X."/>
            <person name="Li D."/>
            <person name="Liu D."/>
            <person name="Zhang X."/>
            <person name="Ji Z."/>
            <person name="Zhao W."/>
            <person name="Sun Y."/>
            <person name="Zhang Z."/>
            <person name="Bao J."/>
            <person name="Han Y."/>
            <person name="Dong L."/>
            <person name="Ji J."/>
            <person name="Chen P."/>
            <person name="Wu S."/>
            <person name="Liu J."/>
            <person name="Xiao Y."/>
            <person name="Bu D."/>
            <person name="Tan J."/>
            <person name="Yang L."/>
            <person name="Ye C."/>
            <person name="Zhang J."/>
            <person name="Xu J."/>
            <person name="Zhou Y."/>
            <person name="Yu Y."/>
            <person name="Zhang B."/>
            <person name="Zhuang S."/>
            <person name="Wei H."/>
            <person name="Liu B."/>
            <person name="Lei M."/>
            <person name="Yu H."/>
            <person name="Li Y."/>
            <person name="Xu H."/>
            <person name="Wei S."/>
            <person name="He X."/>
            <person name="Fang L."/>
            <person name="Zhang Z."/>
            <person name="Zhang Y."/>
            <person name="Huang X."/>
            <person name="Su Z."/>
            <person name="Tong W."/>
            <person name="Li J."/>
            <person name="Tong Z."/>
            <person name="Li S."/>
            <person name="Ye J."/>
            <person name="Wang L."/>
            <person name="Fang L."/>
            <person name="Lei T."/>
            <person name="Chen C."/>
            <person name="Chen H."/>
            <person name="Xu Z."/>
            <person name="Li H."/>
            <person name="Huang H."/>
            <person name="Zhang F."/>
            <person name="Xu H."/>
            <person name="Li N."/>
            <person name="Zhao C."/>
            <person name="Li S."/>
            <person name="Dong L."/>
            <person name="Huang Y."/>
            <person name="Li L."/>
            <person name="Xi Y."/>
            <person name="Qi Q."/>
            <person name="Li W."/>
            <person name="Zhang B."/>
            <person name="Hu W."/>
            <person name="Zhang Y."/>
            <person name="Tian X."/>
            <person name="Jiao Y."/>
            <person name="Liang X."/>
            <person name="Jin J."/>
            <person name="Gao L."/>
            <person name="Zheng W."/>
            <person name="Hao B."/>
            <person name="Liu S."/>
            <person name="Wang W."/>
            <person name="Yuan L."/>
            <person name="Cao M."/>
            <person name="McDermott J."/>
            <person name="Samudrala R."/>
            <person name="Wang J."/>
            <person name="Wong G.K."/>
            <person name="Yang H."/>
        </authorList>
    </citation>
    <scope>NUCLEOTIDE SEQUENCE [LARGE SCALE GENOMIC DNA]</scope>
</reference>
<evidence type="ECO:0000313" key="21">
    <source>
        <dbReference type="EMBL" id="EEE53770.1"/>
    </source>
</evidence>
<evidence type="ECO:0000256" key="4">
    <source>
        <dbReference type="ARBA" id="ARBA00010387"/>
    </source>
</evidence>
<dbReference type="InterPro" id="IPR007502">
    <property type="entry name" value="Helicase-assoc_dom"/>
</dbReference>
<dbReference type="FunFam" id="1.20.120.1080:FF:000002">
    <property type="entry name" value="Putative ATP-dependent RNA helicase DHX36"/>
    <property type="match status" value="1"/>
</dbReference>
<dbReference type="Gene3D" id="3.40.50.300">
    <property type="entry name" value="P-loop containing nucleotide triphosphate hydrolases"/>
    <property type="match status" value="2"/>
</dbReference>
<dbReference type="Gene3D" id="1.20.120.1080">
    <property type="match status" value="1"/>
</dbReference>
<accession>B9EZ83</accession>
<dbReference type="InterPro" id="IPR014001">
    <property type="entry name" value="Helicase_ATP-bd"/>
</dbReference>
<keyword evidence="13 17" id="KW-0456">Lyase</keyword>
<feature type="region of interest" description="Disordered" evidence="18">
    <location>
        <begin position="477"/>
        <end position="515"/>
    </location>
</feature>
<keyword evidence="10" id="KW-0067">ATP-binding</keyword>
<dbReference type="EMBL" id="CM000138">
    <property type="protein sequence ID" value="EEE53770.1"/>
    <property type="molecule type" value="Genomic_DNA"/>
</dbReference>
<dbReference type="FunFam" id="3.30.160.20:FF:000059">
    <property type="entry name" value="DExH-box ATP-dependent RNA helicase DExH3"/>
    <property type="match status" value="1"/>
</dbReference>
<dbReference type="PANTHER" id="PTHR18934">
    <property type="entry name" value="ATP-DEPENDENT RNA HELICASE"/>
    <property type="match status" value="1"/>
</dbReference>
<keyword evidence="11" id="KW-0694">RNA-binding</keyword>
<evidence type="ECO:0000256" key="16">
    <source>
        <dbReference type="ARBA" id="ARBA00060772"/>
    </source>
</evidence>
<dbReference type="Pfam" id="PF07717">
    <property type="entry name" value="OB_NTP_bind"/>
    <property type="match status" value="1"/>
</dbReference>
<keyword evidence="6" id="KW-0934">Plastid</keyword>
<evidence type="ECO:0000259" key="20">
    <source>
        <dbReference type="PROSITE" id="PS51194"/>
    </source>
</evidence>
<evidence type="ECO:0000256" key="5">
    <source>
        <dbReference type="ARBA" id="ARBA00022528"/>
    </source>
</evidence>
<reference evidence="21" key="2">
    <citation type="submission" date="2008-12" db="EMBL/GenBank/DDBJ databases">
        <title>Improved gene annotation of the rice (Oryza sativa) genomes.</title>
        <authorList>
            <person name="Wang J."/>
            <person name="Li R."/>
            <person name="Fan W."/>
            <person name="Huang Q."/>
            <person name="Zhang J."/>
            <person name="Zhou Y."/>
            <person name="Hu Y."/>
            <person name="Zi S."/>
            <person name="Li J."/>
            <person name="Ni P."/>
            <person name="Zheng H."/>
            <person name="Zhang Y."/>
            <person name="Zhao M."/>
            <person name="Hao Q."/>
            <person name="McDermott J."/>
            <person name="Samudrala R."/>
            <person name="Kristiansen K."/>
            <person name="Wong G.K.-S."/>
        </authorList>
    </citation>
    <scope>NUCLEOTIDE SEQUENCE</scope>
</reference>
<evidence type="ECO:0000256" key="2">
    <source>
        <dbReference type="ARBA" id="ARBA00004229"/>
    </source>
</evidence>
<dbReference type="Gene3D" id="3.30.160.20">
    <property type="match status" value="1"/>
</dbReference>
<dbReference type="Pfam" id="PF04408">
    <property type="entry name" value="WHD_HA2"/>
    <property type="match status" value="1"/>
</dbReference>
<feature type="region of interest" description="Disordered" evidence="18">
    <location>
        <begin position="532"/>
        <end position="624"/>
    </location>
</feature>
<dbReference type="SMART" id="SM00490">
    <property type="entry name" value="HELICc"/>
    <property type="match status" value="1"/>
</dbReference>
<dbReference type="GO" id="GO:0003724">
    <property type="term" value="F:RNA helicase activity"/>
    <property type="evidence" value="ECO:0007669"/>
    <property type="project" value="UniProtKB-EC"/>
</dbReference>